<dbReference type="BioCyc" id="TSAC1094508:GLMA-1188-MONOMER"/>
<organism evidence="9 10">
    <name type="scientific">Thermoanaerobacterium saccharolyticum (strain DSM 8691 / JW/SL-YS485)</name>
    <dbReference type="NCBI Taxonomy" id="1094508"/>
    <lineage>
        <taxon>Bacteria</taxon>
        <taxon>Bacillati</taxon>
        <taxon>Bacillota</taxon>
        <taxon>Clostridia</taxon>
        <taxon>Thermoanaerobacterales</taxon>
        <taxon>Thermoanaerobacteraceae</taxon>
        <taxon>Thermoanaerobacterium</taxon>
    </lineage>
</organism>
<evidence type="ECO:0000256" key="2">
    <source>
        <dbReference type="ARBA" id="ARBA00022448"/>
    </source>
</evidence>
<evidence type="ECO:0000259" key="8">
    <source>
        <dbReference type="PROSITE" id="PS50928"/>
    </source>
</evidence>
<evidence type="ECO:0000313" key="9">
    <source>
        <dbReference type="EMBL" id="AFK86177.1"/>
    </source>
</evidence>
<dbReference type="Pfam" id="PF00528">
    <property type="entry name" value="BPD_transp_1"/>
    <property type="match status" value="1"/>
</dbReference>
<feature type="transmembrane region" description="Helical" evidence="7">
    <location>
        <begin position="183"/>
        <end position="202"/>
    </location>
</feature>
<dbReference type="InterPro" id="IPR035906">
    <property type="entry name" value="MetI-like_sf"/>
</dbReference>
<accession>I3VUI2</accession>
<name>I3VUI2_THESW</name>
<dbReference type="PROSITE" id="PS50928">
    <property type="entry name" value="ABC_TM1"/>
    <property type="match status" value="1"/>
</dbReference>
<keyword evidence="10" id="KW-1185">Reference proteome</keyword>
<evidence type="ECO:0000256" key="4">
    <source>
        <dbReference type="ARBA" id="ARBA00022692"/>
    </source>
</evidence>
<dbReference type="eggNOG" id="COG0395">
    <property type="taxonomic scope" value="Bacteria"/>
</dbReference>
<dbReference type="GO" id="GO:0055085">
    <property type="term" value="P:transmembrane transport"/>
    <property type="evidence" value="ECO:0007669"/>
    <property type="project" value="InterPro"/>
</dbReference>
<dbReference type="PANTHER" id="PTHR43744">
    <property type="entry name" value="ABC TRANSPORTER PERMEASE PROTEIN MG189-RELATED-RELATED"/>
    <property type="match status" value="1"/>
</dbReference>
<evidence type="ECO:0000256" key="5">
    <source>
        <dbReference type="ARBA" id="ARBA00022989"/>
    </source>
</evidence>
<evidence type="ECO:0000256" key="1">
    <source>
        <dbReference type="ARBA" id="ARBA00004651"/>
    </source>
</evidence>
<feature type="transmembrane region" description="Helical" evidence="7">
    <location>
        <begin position="228"/>
        <end position="250"/>
    </location>
</feature>
<dbReference type="RefSeq" id="WP_014758059.1">
    <property type="nucleotide sequence ID" value="NC_017992.1"/>
</dbReference>
<evidence type="ECO:0000313" key="10">
    <source>
        <dbReference type="Proteomes" id="UP000006178"/>
    </source>
</evidence>
<dbReference type="KEGG" id="tsh:Tsac_1164"/>
<reference evidence="9 10" key="1">
    <citation type="journal article" date="2014" name="Appl. Environ. Microbiol.">
        <title>Profile of Secreted Hydrolases, Associated Proteins, and SlpA in Thermoanaerobacterium saccharolyticum during the Degradation of Hemicellulose.</title>
        <authorList>
            <person name="Currie D.H."/>
            <person name="Guss A.M."/>
            <person name="Herring C.D."/>
            <person name="Giannone R.J."/>
            <person name="Johnson C.M."/>
            <person name="Lankford P.K."/>
            <person name="Brown S.D."/>
            <person name="Hettich R.L."/>
            <person name="Lynd L.R."/>
        </authorList>
    </citation>
    <scope>NUCLEOTIDE SEQUENCE [LARGE SCALE GENOMIC DNA]</scope>
    <source>
        <strain evidence="10">DSM 8691 / JW/SL-YS485</strain>
    </source>
</reference>
<dbReference type="SUPFAM" id="SSF161098">
    <property type="entry name" value="MetI-like"/>
    <property type="match status" value="1"/>
</dbReference>
<gene>
    <name evidence="9" type="ordered locus">Tsac_1164</name>
</gene>
<dbReference type="PATRIC" id="fig|1094508.3.peg.1178"/>
<dbReference type="GO" id="GO:0005886">
    <property type="term" value="C:plasma membrane"/>
    <property type="evidence" value="ECO:0007669"/>
    <property type="project" value="UniProtKB-SubCell"/>
</dbReference>
<evidence type="ECO:0000256" key="3">
    <source>
        <dbReference type="ARBA" id="ARBA00022475"/>
    </source>
</evidence>
<comment type="subcellular location">
    <subcellularLocation>
        <location evidence="1 7">Cell membrane</location>
        <topology evidence="1 7">Multi-pass membrane protein</topology>
    </subcellularLocation>
</comment>
<dbReference type="EMBL" id="CP003184">
    <property type="protein sequence ID" value="AFK86177.1"/>
    <property type="molecule type" value="Genomic_DNA"/>
</dbReference>
<feature type="transmembrane region" description="Helical" evidence="7">
    <location>
        <begin position="33"/>
        <end position="55"/>
    </location>
</feature>
<feature type="domain" description="ABC transmembrane type-1" evidence="8">
    <location>
        <begin position="98"/>
        <end position="314"/>
    </location>
</feature>
<evidence type="ECO:0000256" key="7">
    <source>
        <dbReference type="RuleBase" id="RU363032"/>
    </source>
</evidence>
<dbReference type="STRING" id="1094508.Tsac_1164"/>
<dbReference type="Proteomes" id="UP000006178">
    <property type="component" value="Chromosome"/>
</dbReference>
<keyword evidence="5 7" id="KW-1133">Transmembrane helix</keyword>
<protein>
    <submittedName>
        <fullName evidence="9">ABC-type transporter, integral membrane subunit</fullName>
    </submittedName>
</protein>
<evidence type="ECO:0000256" key="6">
    <source>
        <dbReference type="ARBA" id="ARBA00023136"/>
    </source>
</evidence>
<keyword evidence="2 7" id="KW-0813">Transport</keyword>
<feature type="transmembrane region" description="Helical" evidence="7">
    <location>
        <begin position="133"/>
        <end position="154"/>
    </location>
</feature>
<dbReference type="PANTHER" id="PTHR43744:SF6">
    <property type="entry name" value="ABC TRANSPORTER PERMEASE PROTEIN YESQ-RELATED"/>
    <property type="match status" value="1"/>
</dbReference>
<keyword evidence="4 7" id="KW-0812">Transmembrane</keyword>
<feature type="transmembrane region" description="Helical" evidence="7">
    <location>
        <begin position="294"/>
        <end position="314"/>
    </location>
</feature>
<comment type="similarity">
    <text evidence="7">Belongs to the binding-protein-dependent transport system permease family.</text>
</comment>
<dbReference type="Gene3D" id="1.10.3720.10">
    <property type="entry name" value="MetI-like"/>
    <property type="match status" value="1"/>
</dbReference>
<dbReference type="CDD" id="cd06261">
    <property type="entry name" value="TM_PBP2"/>
    <property type="match status" value="1"/>
</dbReference>
<dbReference type="InterPro" id="IPR000515">
    <property type="entry name" value="MetI-like"/>
</dbReference>
<keyword evidence="3" id="KW-1003">Cell membrane</keyword>
<keyword evidence="6 7" id="KW-0472">Membrane</keyword>
<dbReference type="AlphaFoldDB" id="I3VUI2"/>
<proteinExistence type="inferred from homology"/>
<feature type="transmembrane region" description="Helical" evidence="7">
    <location>
        <begin position="101"/>
        <end position="121"/>
    </location>
</feature>
<sequence>MPISVIKAYVKNFDKITIDSNTLSKYYGKLKGWLFTLFKFSILLGLSYIILGPLINIFSNSFFSSEDVYNPAVFMIPIKPTLNNYHLALLRLDYFSTLGHTLIYIITITLIQILITSMVGYGFARFDFPLKNLLFSCVIITIVLPTHTIMLPLYQHFRNWDLLGVFRLLGMKPINLLSSETPMYLMTIFGTGLRSGLFIYIFRQFFRGLPKELEEAAFIDGAGPWYTFFRIMLVNAMPAVITVAVFSMVWQYNDTFYSQLFTMPTDHILTLRLSTIQATLEFIDKIRDPMVSQLAVYAGTILIILPILVIYLLLQKYLVEGIERSGIVG</sequence>